<dbReference type="InterPro" id="IPR026374">
    <property type="entry name" value="Cyano_PEP"/>
</dbReference>
<evidence type="ECO:0000313" key="2">
    <source>
        <dbReference type="EMBL" id="ERT09492.1"/>
    </source>
</evidence>
<gene>
    <name evidence="2" type="ORF">M595_0507</name>
</gene>
<reference evidence="2 3" key="1">
    <citation type="journal article" date="2013" name="Front. Microbiol.">
        <title>Comparative genomic analyses of the cyanobacterium, Lyngbya aestuarii BL J, a powerful hydrogen producer.</title>
        <authorList>
            <person name="Kothari A."/>
            <person name="Vaughn M."/>
            <person name="Garcia-Pichel F."/>
        </authorList>
    </citation>
    <scope>NUCLEOTIDE SEQUENCE [LARGE SCALE GENOMIC DNA]</scope>
    <source>
        <strain evidence="2 3">BL J</strain>
    </source>
</reference>
<dbReference type="Proteomes" id="UP000017127">
    <property type="component" value="Unassembled WGS sequence"/>
</dbReference>
<dbReference type="AlphaFoldDB" id="U7QQF4"/>
<accession>U7QQF4</accession>
<name>U7QQF4_9CYAN</name>
<keyword evidence="1" id="KW-0812">Transmembrane</keyword>
<keyword evidence="1" id="KW-1133">Transmembrane helix</keyword>
<dbReference type="PATRIC" id="fig|1348334.3.peg.502"/>
<keyword evidence="3" id="KW-1185">Reference proteome</keyword>
<evidence type="ECO:0000313" key="3">
    <source>
        <dbReference type="Proteomes" id="UP000017127"/>
    </source>
</evidence>
<dbReference type="EMBL" id="AUZM01000003">
    <property type="protein sequence ID" value="ERT09492.1"/>
    <property type="molecule type" value="Genomic_DNA"/>
</dbReference>
<comment type="caution">
    <text evidence="2">The sequence shown here is derived from an EMBL/GenBank/DDBJ whole genome shotgun (WGS) entry which is preliminary data.</text>
</comment>
<sequence>MQNATIDGVYFVPEPFTILGTGTALGFGVLFKKESSKKRKKEKAKV</sequence>
<keyword evidence="1" id="KW-0472">Membrane</keyword>
<feature type="transmembrane region" description="Helical" evidence="1">
    <location>
        <begin position="12"/>
        <end position="31"/>
    </location>
</feature>
<protein>
    <submittedName>
        <fullName evidence="2">PEP-CTERM sorting, cyanobacterial subclass domain protein</fullName>
    </submittedName>
</protein>
<dbReference type="NCBIfam" id="TIGR04155">
    <property type="entry name" value="cyano_PEP"/>
    <property type="match status" value="1"/>
</dbReference>
<evidence type="ECO:0000256" key="1">
    <source>
        <dbReference type="SAM" id="Phobius"/>
    </source>
</evidence>
<proteinExistence type="predicted"/>
<organism evidence="2 3">
    <name type="scientific">Lyngbya aestuarii BL J</name>
    <dbReference type="NCBI Taxonomy" id="1348334"/>
    <lineage>
        <taxon>Bacteria</taxon>
        <taxon>Bacillati</taxon>
        <taxon>Cyanobacteriota</taxon>
        <taxon>Cyanophyceae</taxon>
        <taxon>Oscillatoriophycideae</taxon>
        <taxon>Oscillatoriales</taxon>
        <taxon>Microcoleaceae</taxon>
        <taxon>Lyngbya</taxon>
    </lineage>
</organism>